<comment type="caution">
    <text evidence="4">The sequence shown here is derived from an EMBL/GenBank/DDBJ whole genome shotgun (WGS) entry which is preliminary data.</text>
</comment>
<reference evidence="4 5" key="1">
    <citation type="journal article" date="2017" name="BMC Genomics">
        <title>Whole-genome assembly of Babesia ovata and comparative genomics between closely related pathogens.</title>
        <authorList>
            <person name="Yamagishi J."/>
            <person name="Asada M."/>
            <person name="Hakimi H."/>
            <person name="Tanaka T.Q."/>
            <person name="Sugimoto C."/>
            <person name="Kawazu S."/>
        </authorList>
    </citation>
    <scope>NUCLEOTIDE SEQUENCE [LARGE SCALE GENOMIC DNA]</scope>
    <source>
        <strain evidence="4 5">Miyake</strain>
    </source>
</reference>
<dbReference type="EMBL" id="BDSA01000001">
    <property type="protein sequence ID" value="GBE59429.1"/>
    <property type="molecule type" value="Genomic_DNA"/>
</dbReference>
<accession>A0A2H6K904</accession>
<evidence type="ECO:0000313" key="5">
    <source>
        <dbReference type="Proteomes" id="UP000236319"/>
    </source>
</evidence>
<keyword evidence="1" id="KW-0175">Coiled coil</keyword>
<evidence type="ECO:0000256" key="1">
    <source>
        <dbReference type="SAM" id="Coils"/>
    </source>
</evidence>
<evidence type="ECO:0000313" key="4">
    <source>
        <dbReference type="EMBL" id="GBE59429.1"/>
    </source>
</evidence>
<keyword evidence="3" id="KW-0472">Membrane</keyword>
<keyword evidence="3" id="KW-0812">Transmembrane</keyword>
<gene>
    <name evidence="4" type="ORF">BOVATA_009220</name>
</gene>
<dbReference type="VEuPathDB" id="PiroplasmaDB:BOVATA_009220"/>
<sequence>MAPKKLTDCPENLRESIDWLIQVRHGNGAGGKGLEDLAKALKKFVGDAIKNATNSLEKRKEQLECPPKYWKPDSHCKKLETKIEEAKKDAESAENSEKSKKESELDKLKKEKDDHYNDVHYLTDDARDKALKDIQDRQTKLSELKKGLEIFTENNDDCKNLLTRLTEGLEKFLGFDPSSKGYDGSGIVYSDLDRLCDGVMAFLHGVLSGVKDDDAVKTYDKNVAEPKLDSVLNSLEVSIGKGSGVFGSQVGKVSEWLGKYEREVNKKCENVTKNINDLLIANIDNKMGEINNAKSGGCQAIHEAFKASVTDIGENMWTVKNNTEGYKSLDSALKSMLECPMGKIESSIDVLKKSAGNEFLAAQAKKVDDALLEQEREVMKKIEDESKVCQQKIHKEFEAIRNGIRGMKEASKMHFEHIGNALSAAQKFLETEYDSEYKEGILDKFEYIQHNVNASYNNLCRNKDELESLVQKAQGHFAAIKGKVGGAGLQDTIYGGWMTLKAQVGKLAKDIHDKNGAGDNYLGSIITNIGKYADEFKVAEGQDTKTLGNIVQEWVEEIAKVDPVRGDISEYAKANRENSLSPEYAKEEPNDSGIYPQLNKIVATKIQEKLLTGVIDKAVQAAGIVTTNGTIQQYVKAVQLGCNKFSELLADRIKGAKLETLTSAIVQEIHKNGNGGVLSSDASLANNTNLTRAVRFVLNELVGVANGATTELQRFLHKVELSTKLDHAIRSATQIHEQLEGPGETNYGPNITAALGEVTQQITHLHKYLEDKDGNVSIFKKLTTIQEKVIDKLENLRNEKGSKGVDGEINKRRDETANLMEEVKGKMSYRIDLIRNETNAADRGFGMSIDALFKVVDDSRIDAHKSVEFLKTALLQKVQQAFHQLTTEVRTLFSAQKVSDLKALQEVVGEQKKEMQKIMDEDKITGVKGMLHKLKENETTLGSLKTLVDPTRRDNFTRMASGLKELLDSLLQYIESQARTLTERKGTEENPQSKAVNTIKAKAGVLLNYLKYVPPNGGNKLYTFDHNSVELLEQLKKSVTNLTSPNFHGFHNPLLLDALRRGMDKFAEQLGHAYVNKYSGQKRADDWVETKQSADKKTTETQLTPEGRNCAKVCLTILEILNSELKGLRRRWNGLGKAFQPLGYDVATSPTSQDGELRNNADRKGQYIYANLLVNEHNASQASNKFQLVSDNDDNKDNKEKHSVTRKLHTHLGTYYYVSHHYIPPKPRAPGSVKEMLQWLLGLYFNPMRDLLYTYMKELFEKPKGQEAKPYKDISDTDLILDATTKITPTTLKDTLRDVCLYSEDVLVAFQGHGHEGGIYACDFYTNTNNLLYPNSPDACLDMLVDILFRVFHQVRFVYKQCNNGPKSGGWEDCHYGRHVGGSHWQCNDKQCPKQDCEQKHNQMADQHTNCGVKSPLQSFLEDGLPGFLPHTFKTPGCKLTCSLTKHSGIPCITPMGFADIGVAASHTKNGKHLRVELYKLCGDASKPLSKMCSMLNCLLRRTPQTLGDMFGFYYNFIYEWNDNKDKERSRHKKTAFETAVQNANFKDSGTTLEITSMFSSSSHSNHTSNNIPKGDLFSLVQCNKGKHIPALPCGAYMQSSNVEIFGTFSEKRAGNYLSWVTYITESFLWLLYDLYESCKKCDKPGTRCCDRSCDEKCNVKYTDANGNSAIPSTDERHTTDCSSIVMCPTMHPNLYKYGLSFASPYDLSGVADIRTRRTCKDLCRALEKVTGENCVLVQILNKIDDFLKEIRWPFMLLLLTLWSLSLLYLLHIAVVRLDVLRIRSHLRSPSSHRIASQSLLAAARVKALANVKYFSP</sequence>
<evidence type="ECO:0000256" key="2">
    <source>
        <dbReference type="SAM" id="MobiDB-lite"/>
    </source>
</evidence>
<keyword evidence="3" id="KW-1133">Transmembrane helix</keyword>
<feature type="transmembrane region" description="Helical" evidence="3">
    <location>
        <begin position="1753"/>
        <end position="1778"/>
    </location>
</feature>
<dbReference type="OrthoDB" id="10683747at2759"/>
<evidence type="ECO:0000256" key="3">
    <source>
        <dbReference type="SAM" id="Phobius"/>
    </source>
</evidence>
<protein>
    <submittedName>
        <fullName evidence="4">Spectrin repeat superfamily Extracellular matrix-binding protein, putative</fullName>
    </submittedName>
</protein>
<proteinExistence type="predicted"/>
<feature type="coiled-coil region" evidence="1">
    <location>
        <begin position="357"/>
        <end position="392"/>
    </location>
</feature>
<dbReference type="Proteomes" id="UP000236319">
    <property type="component" value="Unassembled WGS sequence"/>
</dbReference>
<feature type="region of interest" description="Disordered" evidence="2">
    <location>
        <begin position="87"/>
        <end position="109"/>
    </location>
</feature>
<dbReference type="RefSeq" id="XP_028865672.1">
    <property type="nucleotide sequence ID" value="XM_029009839.1"/>
</dbReference>
<organism evidence="4 5">
    <name type="scientific">Babesia ovata</name>
    <dbReference type="NCBI Taxonomy" id="189622"/>
    <lineage>
        <taxon>Eukaryota</taxon>
        <taxon>Sar</taxon>
        <taxon>Alveolata</taxon>
        <taxon>Apicomplexa</taxon>
        <taxon>Aconoidasida</taxon>
        <taxon>Piroplasmida</taxon>
        <taxon>Babesiidae</taxon>
        <taxon>Babesia</taxon>
    </lineage>
</organism>
<keyword evidence="5" id="KW-1185">Reference proteome</keyword>
<name>A0A2H6K904_9APIC</name>
<dbReference type="GeneID" id="39873199"/>